<name>A0A1A9Z4L8_GLOPL</name>
<dbReference type="AlphaFoldDB" id="A0A1A9Z4L8"/>
<evidence type="ECO:0000313" key="2">
    <source>
        <dbReference type="Proteomes" id="UP000092445"/>
    </source>
</evidence>
<proteinExistence type="predicted"/>
<accession>A0A1A9Z4L8</accession>
<dbReference type="EnsemblMetazoa" id="GPAI003813-RA">
    <property type="protein sequence ID" value="GPAI003813-PA"/>
    <property type="gene ID" value="GPAI003813"/>
</dbReference>
<dbReference type="Proteomes" id="UP000092445">
    <property type="component" value="Unassembled WGS sequence"/>
</dbReference>
<dbReference type="VEuPathDB" id="VectorBase:GPAI003813"/>
<reference evidence="2" key="1">
    <citation type="submission" date="2014-03" db="EMBL/GenBank/DDBJ databases">
        <authorList>
            <person name="Aksoy S."/>
            <person name="Warren W."/>
            <person name="Wilson R.K."/>
        </authorList>
    </citation>
    <scope>NUCLEOTIDE SEQUENCE [LARGE SCALE GENOMIC DNA]</scope>
    <source>
        <strain evidence="2">IAEA</strain>
    </source>
</reference>
<protein>
    <submittedName>
        <fullName evidence="1">Uncharacterized protein</fullName>
    </submittedName>
</protein>
<organism evidence="1 2">
    <name type="scientific">Glossina pallidipes</name>
    <name type="common">Tsetse fly</name>
    <dbReference type="NCBI Taxonomy" id="7398"/>
    <lineage>
        <taxon>Eukaryota</taxon>
        <taxon>Metazoa</taxon>
        <taxon>Ecdysozoa</taxon>
        <taxon>Arthropoda</taxon>
        <taxon>Hexapoda</taxon>
        <taxon>Insecta</taxon>
        <taxon>Pterygota</taxon>
        <taxon>Neoptera</taxon>
        <taxon>Endopterygota</taxon>
        <taxon>Diptera</taxon>
        <taxon>Brachycera</taxon>
        <taxon>Muscomorpha</taxon>
        <taxon>Hippoboscoidea</taxon>
        <taxon>Glossinidae</taxon>
        <taxon>Glossina</taxon>
    </lineage>
</organism>
<evidence type="ECO:0000313" key="1">
    <source>
        <dbReference type="EnsemblMetazoa" id="GPAI003813-PA"/>
    </source>
</evidence>
<keyword evidence="2" id="KW-1185">Reference proteome</keyword>
<reference evidence="1" key="2">
    <citation type="submission" date="2020-05" db="UniProtKB">
        <authorList>
            <consortium name="EnsemblMetazoa"/>
        </authorList>
    </citation>
    <scope>IDENTIFICATION</scope>
    <source>
        <strain evidence="1">IAEA</strain>
    </source>
</reference>
<sequence>MLKKARCSLGRFMDDRHQTLEDAIEDFQLSVALLLHLVYTKCHQFQHDRHMGAVDNLSIALFVFDLKFVTNIYGLLQVVKHSQVFHFSKVDFNFVIITGFYELMVIKLVSTTWCNTFAKTLTLSENLILAIEDFKLNAATKNVPLN</sequence>